<reference evidence="1" key="1">
    <citation type="submission" date="2018-05" db="EMBL/GenBank/DDBJ databases">
        <authorList>
            <person name="Lanie J.A."/>
            <person name="Ng W.-L."/>
            <person name="Kazmierczak K.M."/>
            <person name="Andrzejewski T.M."/>
            <person name="Davidsen T.M."/>
            <person name="Wayne K.J."/>
            <person name="Tettelin H."/>
            <person name="Glass J.I."/>
            <person name="Rusch D."/>
            <person name="Podicherti R."/>
            <person name="Tsui H.-C.T."/>
            <person name="Winkler M.E."/>
        </authorList>
    </citation>
    <scope>NUCLEOTIDE SEQUENCE</scope>
</reference>
<dbReference type="Pfam" id="PF13419">
    <property type="entry name" value="HAD_2"/>
    <property type="match status" value="1"/>
</dbReference>
<dbReference type="Gene3D" id="1.10.150.240">
    <property type="entry name" value="Putative phosphatase, domain 2"/>
    <property type="match status" value="1"/>
</dbReference>
<dbReference type="SFLD" id="SFLDG01129">
    <property type="entry name" value="C1.5:_HAD__Beta-PGM__Phosphata"/>
    <property type="match status" value="1"/>
</dbReference>
<protein>
    <recommendedName>
        <fullName evidence="2">Phosphoglycolate phosphatase</fullName>
    </recommendedName>
</protein>
<dbReference type="SFLD" id="SFLDG01135">
    <property type="entry name" value="C1.5.6:_HAD__Beta-PGM__Phospha"/>
    <property type="match status" value="1"/>
</dbReference>
<dbReference type="InterPro" id="IPR050155">
    <property type="entry name" value="HAD-like_hydrolase_sf"/>
</dbReference>
<dbReference type="SFLD" id="SFLDS00003">
    <property type="entry name" value="Haloacid_Dehalogenase"/>
    <property type="match status" value="1"/>
</dbReference>
<accession>A0A381QRL5</accession>
<dbReference type="InterPro" id="IPR023214">
    <property type="entry name" value="HAD_sf"/>
</dbReference>
<gene>
    <name evidence="1" type="ORF">METZ01_LOCUS34890</name>
</gene>
<dbReference type="InterPro" id="IPR006439">
    <property type="entry name" value="HAD-SF_hydro_IA"/>
</dbReference>
<dbReference type="NCBIfam" id="TIGR01509">
    <property type="entry name" value="HAD-SF-IA-v3"/>
    <property type="match status" value="1"/>
</dbReference>
<dbReference type="PANTHER" id="PTHR43434">
    <property type="entry name" value="PHOSPHOGLYCOLATE PHOSPHATASE"/>
    <property type="match status" value="1"/>
</dbReference>
<sequence>MRKISLIVYDFDGTLVDTLIDITDSVNLTLADLSLPQLPRERIRKYVGKGVERLMSQSLEGSSFTDIPQAVAIFKKNYSENLVHHTDFYPHGREILEHFKNKKQAICSNKPEDFIRRILDSLNRLHCFDAIIGGDSVNSKKPDPEGLNSILEQLNVSADEAVLIGDSPVDVETGKRAGVYTCIANFGLGFPEEIATANPDCSIECLSKLKEMFC</sequence>
<organism evidence="1">
    <name type="scientific">marine metagenome</name>
    <dbReference type="NCBI Taxonomy" id="408172"/>
    <lineage>
        <taxon>unclassified sequences</taxon>
        <taxon>metagenomes</taxon>
        <taxon>ecological metagenomes</taxon>
    </lineage>
</organism>
<dbReference type="GO" id="GO:0008967">
    <property type="term" value="F:phosphoglycolate phosphatase activity"/>
    <property type="evidence" value="ECO:0007669"/>
    <property type="project" value="TreeGrafter"/>
</dbReference>
<dbReference type="PANTHER" id="PTHR43434:SF1">
    <property type="entry name" value="PHOSPHOGLYCOLATE PHOSPHATASE"/>
    <property type="match status" value="1"/>
</dbReference>
<dbReference type="SUPFAM" id="SSF56784">
    <property type="entry name" value="HAD-like"/>
    <property type="match status" value="1"/>
</dbReference>
<dbReference type="EMBL" id="UINC01001488">
    <property type="protein sequence ID" value="SUZ82036.1"/>
    <property type="molecule type" value="Genomic_DNA"/>
</dbReference>
<dbReference type="GO" id="GO:0005829">
    <property type="term" value="C:cytosol"/>
    <property type="evidence" value="ECO:0007669"/>
    <property type="project" value="TreeGrafter"/>
</dbReference>
<proteinExistence type="predicted"/>
<dbReference type="InterPro" id="IPR036412">
    <property type="entry name" value="HAD-like_sf"/>
</dbReference>
<dbReference type="NCBIfam" id="TIGR01549">
    <property type="entry name" value="HAD-SF-IA-v1"/>
    <property type="match status" value="1"/>
</dbReference>
<dbReference type="InterPro" id="IPR023198">
    <property type="entry name" value="PGP-like_dom2"/>
</dbReference>
<dbReference type="Gene3D" id="3.40.50.1000">
    <property type="entry name" value="HAD superfamily/HAD-like"/>
    <property type="match status" value="1"/>
</dbReference>
<dbReference type="AlphaFoldDB" id="A0A381QRL5"/>
<evidence type="ECO:0008006" key="2">
    <source>
        <dbReference type="Google" id="ProtNLM"/>
    </source>
</evidence>
<name>A0A381QRL5_9ZZZZ</name>
<dbReference type="InterPro" id="IPR041492">
    <property type="entry name" value="HAD_2"/>
</dbReference>
<dbReference type="GO" id="GO:0006281">
    <property type="term" value="P:DNA repair"/>
    <property type="evidence" value="ECO:0007669"/>
    <property type="project" value="TreeGrafter"/>
</dbReference>
<evidence type="ECO:0000313" key="1">
    <source>
        <dbReference type="EMBL" id="SUZ82036.1"/>
    </source>
</evidence>